<dbReference type="Proteomes" id="UP000317078">
    <property type="component" value="Unassembled WGS sequence"/>
</dbReference>
<gene>
    <name evidence="1" type="ORF">EAH89_10905</name>
</gene>
<dbReference type="AlphaFoldDB" id="A0A502G9N9"/>
<comment type="caution">
    <text evidence="1">The sequence shown here is derived from an EMBL/GenBank/DDBJ whole genome shotgun (WGS) entry which is preliminary data.</text>
</comment>
<sequence>MQSTISVPASEDGGPGSPELLTALLARWREDPGATYQNWFLWEERVKNFRSIRRGLQQVVAEIQAGTFGVAYRGSSLETVVHSIAEQRQIFKGADHAFLWKPKLRIPDIYESPGNQRAFGHLLDTCVCCTTEPQVLGAIREIDKVGIKGLGPAVANLLYFLHPTIMPPFNTAIVNGYNALTGAKVKLGRWEEYLAMRRGILTLNAEYRRLLSNDLGAIGGLLFDLGSSRYTAPPRADDVSAKATWMADLAEVREEGARAAKALAEARQEDETHTQVQGWLRDLGKALGYDVWIAANDRNRALNGGKLGDGCLTDLPGALRGAPGAEAIRLIDVLWLGRESGRIVAAYEVEHTTSIYSGIVRMLDLALGPEAHALEGMFLVAPDGREGEVRAQLARPAFSRVADLKVHYLPYGELKANREAIARFGQGMKPIQAIARNLI</sequence>
<accession>A0A502G9N9</accession>
<protein>
    <submittedName>
        <fullName evidence="1">Type II restriction endonuclease</fullName>
    </submittedName>
</protein>
<proteinExistence type="predicted"/>
<keyword evidence="2" id="KW-1185">Reference proteome</keyword>
<keyword evidence="1" id="KW-0378">Hydrolase</keyword>
<evidence type="ECO:0000313" key="1">
    <source>
        <dbReference type="EMBL" id="TPG57433.1"/>
    </source>
</evidence>
<keyword evidence="1" id="KW-0540">Nuclease</keyword>
<dbReference type="OrthoDB" id="6807706at2"/>
<reference evidence="1 2" key="1">
    <citation type="journal article" date="2019" name="Environ. Microbiol.">
        <title>Species interactions and distinct microbial communities in high Arctic permafrost affected cryosols are associated with the CH4 and CO2 gas fluxes.</title>
        <authorList>
            <person name="Altshuler I."/>
            <person name="Hamel J."/>
            <person name="Turney S."/>
            <person name="Magnuson E."/>
            <person name="Levesque R."/>
            <person name="Greer C."/>
            <person name="Whyte L.G."/>
        </authorList>
    </citation>
    <scope>NUCLEOTIDE SEQUENCE [LARGE SCALE GENOMIC DNA]</scope>
    <source>
        <strain evidence="1 2">S9.3B</strain>
    </source>
</reference>
<dbReference type="RefSeq" id="WP_140882875.1">
    <property type="nucleotide sequence ID" value="NZ_RCZP01000008.1"/>
</dbReference>
<keyword evidence="1" id="KW-0255">Endonuclease</keyword>
<name>A0A502G9N9_9PROT</name>
<dbReference type="GO" id="GO:0004519">
    <property type="term" value="F:endonuclease activity"/>
    <property type="evidence" value="ECO:0007669"/>
    <property type="project" value="UniProtKB-KW"/>
</dbReference>
<dbReference type="EMBL" id="RCZP01000008">
    <property type="protein sequence ID" value="TPG57433.1"/>
    <property type="molecule type" value="Genomic_DNA"/>
</dbReference>
<organism evidence="1 2">
    <name type="scientific">Muricoccus nepalensis</name>
    <dbReference type="NCBI Taxonomy" id="1854500"/>
    <lineage>
        <taxon>Bacteria</taxon>
        <taxon>Pseudomonadati</taxon>
        <taxon>Pseudomonadota</taxon>
        <taxon>Alphaproteobacteria</taxon>
        <taxon>Acetobacterales</taxon>
        <taxon>Roseomonadaceae</taxon>
        <taxon>Muricoccus</taxon>
    </lineage>
</organism>
<evidence type="ECO:0000313" key="2">
    <source>
        <dbReference type="Proteomes" id="UP000317078"/>
    </source>
</evidence>